<dbReference type="FunFam" id="2.60.40.420:FF:000045">
    <property type="entry name" value="Laccase 2"/>
    <property type="match status" value="1"/>
</dbReference>
<evidence type="ECO:0000313" key="9">
    <source>
        <dbReference type="EMBL" id="RIB12218.1"/>
    </source>
</evidence>
<dbReference type="STRING" id="44941.A0A397US95"/>
<evidence type="ECO:0000259" key="7">
    <source>
        <dbReference type="Pfam" id="PF07731"/>
    </source>
</evidence>
<feature type="signal peptide" evidence="5">
    <location>
        <begin position="1"/>
        <end position="22"/>
    </location>
</feature>
<dbReference type="Gene3D" id="2.60.40.420">
    <property type="entry name" value="Cupredoxins - blue copper proteins"/>
    <property type="match status" value="3"/>
</dbReference>
<dbReference type="InterPro" id="IPR011706">
    <property type="entry name" value="Cu-oxidase_C"/>
</dbReference>
<comment type="caution">
    <text evidence="9">The sequence shown here is derived from an EMBL/GenBank/DDBJ whole genome shotgun (WGS) entry which is preliminary data.</text>
</comment>
<evidence type="ECO:0000256" key="3">
    <source>
        <dbReference type="ARBA" id="ARBA00023002"/>
    </source>
</evidence>
<dbReference type="OrthoDB" id="2121828at2759"/>
<dbReference type="PANTHER" id="PTHR11709">
    <property type="entry name" value="MULTI-COPPER OXIDASE"/>
    <property type="match status" value="1"/>
</dbReference>
<accession>A0A397US95</accession>
<reference evidence="9 10" key="1">
    <citation type="submission" date="2018-06" db="EMBL/GenBank/DDBJ databases">
        <title>Comparative genomics reveals the genomic features of Rhizophagus irregularis, R. cerebriforme, R. diaphanum and Gigaspora rosea, and their symbiotic lifestyle signature.</title>
        <authorList>
            <person name="Morin E."/>
            <person name="San Clemente H."/>
            <person name="Chen E.C.H."/>
            <person name="De La Providencia I."/>
            <person name="Hainaut M."/>
            <person name="Kuo A."/>
            <person name="Kohler A."/>
            <person name="Murat C."/>
            <person name="Tang N."/>
            <person name="Roy S."/>
            <person name="Loubradou J."/>
            <person name="Henrissat B."/>
            <person name="Grigoriev I.V."/>
            <person name="Corradi N."/>
            <person name="Roux C."/>
            <person name="Martin F.M."/>
        </authorList>
    </citation>
    <scope>NUCLEOTIDE SEQUENCE [LARGE SCALE GENOMIC DNA]</scope>
    <source>
        <strain evidence="9 10">DAOM 194757</strain>
    </source>
</reference>
<keyword evidence="5" id="KW-0732">Signal</keyword>
<dbReference type="InterPro" id="IPR008972">
    <property type="entry name" value="Cupredoxin"/>
</dbReference>
<dbReference type="PANTHER" id="PTHR11709:SF511">
    <property type="entry name" value="LACCASE"/>
    <property type="match status" value="1"/>
</dbReference>
<keyword evidence="4" id="KW-0186">Copper</keyword>
<keyword evidence="2" id="KW-0479">Metal-binding</keyword>
<dbReference type="EMBL" id="QKWP01001046">
    <property type="protein sequence ID" value="RIB12218.1"/>
    <property type="molecule type" value="Genomic_DNA"/>
</dbReference>
<dbReference type="PROSITE" id="PS00079">
    <property type="entry name" value="MULTICOPPER_OXIDASE1"/>
    <property type="match status" value="1"/>
</dbReference>
<protein>
    <submittedName>
        <fullName evidence="9">Multicopper oxidase</fullName>
    </submittedName>
</protein>
<keyword evidence="3" id="KW-0560">Oxidoreductase</keyword>
<dbReference type="Proteomes" id="UP000266673">
    <property type="component" value="Unassembled WGS sequence"/>
</dbReference>
<feature type="domain" description="Plastocyanin-like" evidence="7">
    <location>
        <begin position="425"/>
        <end position="551"/>
    </location>
</feature>
<dbReference type="InterPro" id="IPR002355">
    <property type="entry name" value="Cu_oxidase_Cu_BS"/>
</dbReference>
<keyword evidence="10" id="KW-1185">Reference proteome</keyword>
<evidence type="ECO:0000259" key="6">
    <source>
        <dbReference type="Pfam" id="PF00394"/>
    </source>
</evidence>
<name>A0A397US95_9GLOM</name>
<dbReference type="Pfam" id="PF07732">
    <property type="entry name" value="Cu-oxidase_3"/>
    <property type="match status" value="1"/>
</dbReference>
<proteinExistence type="inferred from homology"/>
<dbReference type="InterPro" id="IPR011707">
    <property type="entry name" value="Cu-oxidase-like_N"/>
</dbReference>
<dbReference type="GO" id="GO:0005507">
    <property type="term" value="F:copper ion binding"/>
    <property type="evidence" value="ECO:0007669"/>
    <property type="project" value="InterPro"/>
</dbReference>
<comment type="similarity">
    <text evidence="1">Belongs to the multicopper oxidase family.</text>
</comment>
<evidence type="ECO:0000256" key="4">
    <source>
        <dbReference type="ARBA" id="ARBA00023008"/>
    </source>
</evidence>
<feature type="chain" id="PRO_5017430715" evidence="5">
    <location>
        <begin position="23"/>
        <end position="580"/>
    </location>
</feature>
<dbReference type="InterPro" id="IPR045087">
    <property type="entry name" value="Cu-oxidase_fam"/>
</dbReference>
<dbReference type="SUPFAM" id="SSF49503">
    <property type="entry name" value="Cupredoxins"/>
    <property type="match status" value="3"/>
</dbReference>
<evidence type="ECO:0000256" key="2">
    <source>
        <dbReference type="ARBA" id="ARBA00022723"/>
    </source>
</evidence>
<evidence type="ECO:0000259" key="8">
    <source>
        <dbReference type="Pfam" id="PF07732"/>
    </source>
</evidence>
<dbReference type="InterPro" id="IPR033138">
    <property type="entry name" value="Cu_oxidase_CS"/>
</dbReference>
<evidence type="ECO:0000313" key="10">
    <source>
        <dbReference type="Proteomes" id="UP000266673"/>
    </source>
</evidence>
<feature type="domain" description="Plastocyanin-like" evidence="6">
    <location>
        <begin position="185"/>
        <end position="357"/>
    </location>
</feature>
<dbReference type="PROSITE" id="PS00080">
    <property type="entry name" value="MULTICOPPER_OXIDASE2"/>
    <property type="match status" value="1"/>
</dbReference>
<feature type="domain" description="Plastocyanin-like" evidence="8">
    <location>
        <begin position="64"/>
        <end position="175"/>
    </location>
</feature>
<organism evidence="9 10">
    <name type="scientific">Gigaspora rosea</name>
    <dbReference type="NCBI Taxonomy" id="44941"/>
    <lineage>
        <taxon>Eukaryota</taxon>
        <taxon>Fungi</taxon>
        <taxon>Fungi incertae sedis</taxon>
        <taxon>Mucoromycota</taxon>
        <taxon>Glomeromycotina</taxon>
        <taxon>Glomeromycetes</taxon>
        <taxon>Diversisporales</taxon>
        <taxon>Gigasporaceae</taxon>
        <taxon>Gigaspora</taxon>
    </lineage>
</organism>
<evidence type="ECO:0000256" key="5">
    <source>
        <dbReference type="SAM" id="SignalP"/>
    </source>
</evidence>
<dbReference type="InterPro" id="IPR001117">
    <property type="entry name" value="Cu-oxidase_2nd"/>
</dbReference>
<sequence>MNIIKNILILYVSLCTISLVIAVPAKRDIRKRAEINTNFFQPLTPQPATTQPTIREYDFRLYKATLSPDGVPRTVYTVNGQFPGPIIQANVGDQIIMNITNQLGEPTAIHSHGIVQNGTNWFDGVPGITQCPIPNGGNFIYNYTVDVPGTYWYHSHYIAQYVDGVHGPLIVQDPADPHLSLYDYEYVVTFQEWYHNTTEDLLHIKMSANHTGDSPIPDSVVMSGIGQYNCSSANGFNGLSCNSSVTPPTYVVQSGKRYRFRIINTSADNHFYFSIDNHTMLLIEADGINIKPVTIQKLPINIAQRYSVIINASQPVGNYFIRASATTACQVLNNVTINIDHLESLNWNATGILHYEGANNSAPTSQEWPDTSEPTCDDVPDASLVPFVANPPPQNVSQQFTFNLTFNGANQSSPSIFLVNNSSFSPNFISPTIMQLSSGVSTQSLAANQNVYAYDNTTGGVELIFINANGGTHPFHLHGHSFYIVGKGGNGTSPDPSTYNLVNPPLRDTATISSRGWMTIRYYADNPGIWLLHCHIEWHVEMGMVVQLVERYTEFRQRTIPSSVKNLCQSSSSSTTSTTS</sequence>
<dbReference type="GO" id="GO:0016491">
    <property type="term" value="F:oxidoreductase activity"/>
    <property type="evidence" value="ECO:0007669"/>
    <property type="project" value="UniProtKB-KW"/>
</dbReference>
<evidence type="ECO:0000256" key="1">
    <source>
        <dbReference type="ARBA" id="ARBA00010609"/>
    </source>
</evidence>
<dbReference type="Pfam" id="PF00394">
    <property type="entry name" value="Cu-oxidase"/>
    <property type="match status" value="1"/>
</dbReference>
<dbReference type="Pfam" id="PF07731">
    <property type="entry name" value="Cu-oxidase_2"/>
    <property type="match status" value="1"/>
</dbReference>
<dbReference type="AlphaFoldDB" id="A0A397US95"/>
<gene>
    <name evidence="9" type="ORF">C2G38_2004180</name>
</gene>